<evidence type="ECO:0000259" key="4">
    <source>
        <dbReference type="PROSITE" id="PS50969"/>
    </source>
</evidence>
<dbReference type="NCBIfam" id="TIGR02251">
    <property type="entry name" value="HIF-SF_euk"/>
    <property type="match status" value="1"/>
</dbReference>
<evidence type="ECO:0000256" key="3">
    <source>
        <dbReference type="SAM" id="MobiDB-lite"/>
    </source>
</evidence>
<dbReference type="Gene3D" id="3.40.50.1000">
    <property type="entry name" value="HAD superfamily/HAD-like"/>
    <property type="match status" value="1"/>
</dbReference>
<dbReference type="FunCoup" id="Q75FA0">
    <property type="interactions" value="76"/>
</dbReference>
<feature type="compositionally biased region" description="Polar residues" evidence="3">
    <location>
        <begin position="34"/>
        <end position="43"/>
    </location>
</feature>
<dbReference type="Proteomes" id="UP000000591">
    <property type="component" value="Chromosome I"/>
</dbReference>
<dbReference type="FunFam" id="3.40.50.1000:FF:000043">
    <property type="entry name" value="General stress response phosphoprotein phosphatase Psr1/2"/>
    <property type="match status" value="1"/>
</dbReference>
<dbReference type="InParanoid" id="Q75FA0"/>
<dbReference type="InterPro" id="IPR023214">
    <property type="entry name" value="HAD_sf"/>
</dbReference>
<feature type="region of interest" description="Disordered" evidence="3">
    <location>
        <begin position="94"/>
        <end position="144"/>
    </location>
</feature>
<keyword evidence="2" id="KW-0449">Lipoprotein</keyword>
<dbReference type="RefSeq" id="NP_982384.1">
    <property type="nucleotide sequence ID" value="NM_207737.1"/>
</dbReference>
<dbReference type="HOGENOM" id="CLU_020262_1_3_1"/>
<proteinExistence type="predicted"/>
<dbReference type="GO" id="GO:0005886">
    <property type="term" value="C:plasma membrane"/>
    <property type="evidence" value="ECO:0000318"/>
    <property type="project" value="GO_Central"/>
</dbReference>
<dbReference type="SUPFAM" id="SSF56784">
    <property type="entry name" value="HAD-like"/>
    <property type="match status" value="1"/>
</dbReference>
<dbReference type="AlphaFoldDB" id="Q75FA0"/>
<dbReference type="InterPro" id="IPR036412">
    <property type="entry name" value="HAD-like_sf"/>
</dbReference>
<evidence type="ECO:0000313" key="5">
    <source>
        <dbReference type="EMBL" id="AAS50208.1"/>
    </source>
</evidence>
<dbReference type="SMART" id="SM00577">
    <property type="entry name" value="CPDc"/>
    <property type="match status" value="1"/>
</dbReference>
<dbReference type="OrthoDB" id="277011at2759"/>
<dbReference type="KEGG" id="ago:AGOS_AAL158W"/>
<keyword evidence="2" id="KW-0564">Palmitate</keyword>
<dbReference type="EMBL" id="AE016814">
    <property type="protein sequence ID" value="AAS50208.1"/>
    <property type="molecule type" value="Genomic_DNA"/>
</dbReference>
<feature type="compositionally biased region" description="Low complexity" evidence="3">
    <location>
        <begin position="44"/>
        <end position="56"/>
    </location>
</feature>
<keyword evidence="1" id="KW-0904">Protein phosphatase</keyword>
<evidence type="ECO:0000256" key="2">
    <source>
        <dbReference type="ARBA" id="ARBA00023139"/>
    </source>
</evidence>
<reference evidence="5 6" key="1">
    <citation type="journal article" date="2004" name="Science">
        <title>The Ashbya gossypii genome as a tool for mapping the ancient Saccharomyces cerevisiae genome.</title>
        <authorList>
            <person name="Dietrich F.S."/>
            <person name="Voegeli S."/>
            <person name="Brachat S."/>
            <person name="Lerch A."/>
            <person name="Gates K."/>
            <person name="Steiner S."/>
            <person name="Mohr C."/>
            <person name="Pohlmann R."/>
            <person name="Luedi P."/>
            <person name="Choi S."/>
            <person name="Wing R.A."/>
            <person name="Flavier A."/>
            <person name="Gaffney T.D."/>
            <person name="Philippsen P."/>
        </authorList>
    </citation>
    <scope>NUCLEOTIDE SEQUENCE [LARGE SCALE GENOMIC DNA]</scope>
    <source>
        <strain evidence="6">ATCC 10895 / CBS 109.51 / FGSC 9923 / NRRL Y-1056</strain>
    </source>
</reference>
<keyword evidence="6" id="KW-1185">Reference proteome</keyword>
<organism evidence="5 6">
    <name type="scientific">Eremothecium gossypii (strain ATCC 10895 / CBS 109.51 / FGSC 9923 / NRRL Y-1056)</name>
    <name type="common">Yeast</name>
    <name type="synonym">Ashbya gossypii</name>
    <dbReference type="NCBI Taxonomy" id="284811"/>
    <lineage>
        <taxon>Eukaryota</taxon>
        <taxon>Fungi</taxon>
        <taxon>Dikarya</taxon>
        <taxon>Ascomycota</taxon>
        <taxon>Saccharomycotina</taxon>
        <taxon>Saccharomycetes</taxon>
        <taxon>Saccharomycetales</taxon>
        <taxon>Saccharomycetaceae</taxon>
        <taxon>Eremothecium</taxon>
    </lineage>
</organism>
<dbReference type="GO" id="GO:0009651">
    <property type="term" value="P:response to salt stress"/>
    <property type="evidence" value="ECO:0007669"/>
    <property type="project" value="UniProtKB-ARBA"/>
</dbReference>
<gene>
    <name evidence="5" type="ORF">AGOS_AAL158W</name>
</gene>
<dbReference type="STRING" id="284811.Q75FA0"/>
<feature type="region of interest" description="Disordered" evidence="3">
    <location>
        <begin position="234"/>
        <end position="270"/>
    </location>
</feature>
<keyword evidence="1" id="KW-0378">Hydrolase</keyword>
<dbReference type="GO" id="GO:1904262">
    <property type="term" value="P:negative regulation of TORC1 signaling"/>
    <property type="evidence" value="ECO:0007669"/>
    <property type="project" value="UniProtKB-ARBA"/>
</dbReference>
<dbReference type="InterPro" id="IPR011948">
    <property type="entry name" value="Dullard_phosphatase"/>
</dbReference>
<dbReference type="InterPro" id="IPR050365">
    <property type="entry name" value="TIM50"/>
</dbReference>
<dbReference type="PANTHER" id="PTHR12210">
    <property type="entry name" value="DULLARD PROTEIN PHOSPHATASE"/>
    <property type="match status" value="1"/>
</dbReference>
<dbReference type="PROSITE" id="PS50969">
    <property type="entry name" value="FCP1"/>
    <property type="match status" value="1"/>
</dbReference>
<accession>Q75FA0</accession>
<sequence length="478" mass="51918">MGFISSLLCCSGSKQSYNKRSSSPAPSVARKQVGNKTSIRRSQASSKASSCNALSSSADSMDKAAELCVSPAPATAPAGSAVHSDNIARVAAVTSTDAPGGSDTRRNQDEGQSDARVQEDIISTPNVSEVPAQEAGKLGRPECSEEQCVGQKTEEGLLKAPDKIATYGNSLGVVHSGDCEKQGGNLDDCGSSDKETFFGDKQLVTVYHGETDTSTGTTDNDKQDVSNNVIHGVTTTVKERQDSSSTEGITTDASNNDEEPRQEEARSDPELGYEGEVLLDLSSLQPEQAHAPGYDTLLPPQRPEFRGRKCLVLDLDETLVHSSFKYLHTADFVIPVEIDNQVHNVYVIKRPGVDEFLKRVGELFEVVVFTASVSRYGDPLLDILDQYKAVHHRLFRDSCYNYEGNYIKNLSQIGRPLSDLIILDNSPASYIFHPQHAVPISSWFSDAHDNELLDILPLLEDLSSRKVPDVARILDVTI</sequence>
<feature type="compositionally biased region" description="Polar residues" evidence="3">
    <location>
        <begin position="243"/>
        <end position="254"/>
    </location>
</feature>
<evidence type="ECO:0000313" key="6">
    <source>
        <dbReference type="Proteomes" id="UP000000591"/>
    </source>
</evidence>
<feature type="compositionally biased region" description="Basic and acidic residues" evidence="3">
    <location>
        <begin position="258"/>
        <end position="269"/>
    </location>
</feature>
<protein>
    <submittedName>
        <fullName evidence="5">AAL158Wp</fullName>
    </submittedName>
</protein>
<feature type="domain" description="FCP1 homology" evidence="4">
    <location>
        <begin position="304"/>
        <end position="462"/>
    </location>
</feature>
<dbReference type="CDD" id="cd07521">
    <property type="entry name" value="HAD_FCP1-like"/>
    <property type="match status" value="1"/>
</dbReference>
<dbReference type="GO" id="GO:0034198">
    <property type="term" value="P:cellular response to amino acid starvation"/>
    <property type="evidence" value="ECO:0007669"/>
    <property type="project" value="UniProtKB-ARBA"/>
</dbReference>
<dbReference type="Pfam" id="PF03031">
    <property type="entry name" value="NIF"/>
    <property type="match status" value="1"/>
</dbReference>
<dbReference type="GO" id="GO:0045944">
    <property type="term" value="P:positive regulation of transcription by RNA polymerase II"/>
    <property type="evidence" value="ECO:0007669"/>
    <property type="project" value="UniProtKB-ARBA"/>
</dbReference>
<dbReference type="InterPro" id="IPR004274">
    <property type="entry name" value="FCP1_dom"/>
</dbReference>
<feature type="compositionally biased region" description="Polar residues" evidence="3">
    <location>
        <begin position="13"/>
        <end position="25"/>
    </location>
</feature>
<dbReference type="GeneID" id="4618619"/>
<reference evidence="6" key="2">
    <citation type="journal article" date="2013" name="G3 (Bethesda)">
        <title>Genomes of Ashbya fungi isolated from insects reveal four mating-type loci, numerous translocations, lack of transposons, and distinct gene duplications.</title>
        <authorList>
            <person name="Dietrich F.S."/>
            <person name="Voegeli S."/>
            <person name="Kuo S."/>
            <person name="Philippsen P."/>
        </authorList>
    </citation>
    <scope>GENOME REANNOTATION</scope>
    <source>
        <strain evidence="6">ATCC 10895 / CBS 109.51 / FGSC 9923 / NRRL Y-1056</strain>
    </source>
</reference>
<dbReference type="eggNOG" id="KOG1605">
    <property type="taxonomic scope" value="Eukaryota"/>
</dbReference>
<dbReference type="GO" id="GO:0034605">
    <property type="term" value="P:cellular response to heat"/>
    <property type="evidence" value="ECO:0007669"/>
    <property type="project" value="UniProtKB-ARBA"/>
</dbReference>
<dbReference type="GO" id="GO:0004721">
    <property type="term" value="F:phosphoprotein phosphatase activity"/>
    <property type="evidence" value="ECO:0000318"/>
    <property type="project" value="GO_Central"/>
</dbReference>
<feature type="region of interest" description="Disordered" evidence="3">
    <location>
        <begin position="13"/>
        <end position="56"/>
    </location>
</feature>
<name>Q75FA0_EREGS</name>
<evidence type="ECO:0000256" key="1">
    <source>
        <dbReference type="ARBA" id="ARBA00022912"/>
    </source>
</evidence>